<evidence type="ECO:0000313" key="6">
    <source>
        <dbReference type="RefSeq" id="XP_034232923.1"/>
    </source>
</evidence>
<dbReference type="Pfam" id="PF12796">
    <property type="entry name" value="Ank_2"/>
    <property type="match status" value="1"/>
</dbReference>
<keyword evidence="5" id="KW-1185">Reference proteome</keyword>
<feature type="region of interest" description="Disordered" evidence="4">
    <location>
        <begin position="1"/>
        <end position="37"/>
    </location>
</feature>
<dbReference type="OrthoDB" id="5406014at2759"/>
<protein>
    <submittedName>
        <fullName evidence="6">Photoreceptor ankyrin repeat protein-like</fullName>
    </submittedName>
</protein>
<dbReference type="RefSeq" id="XP_034232923.1">
    <property type="nucleotide sequence ID" value="XM_034377032.1"/>
</dbReference>
<feature type="region of interest" description="Disordered" evidence="4">
    <location>
        <begin position="191"/>
        <end position="211"/>
    </location>
</feature>
<dbReference type="Gene3D" id="1.25.40.20">
    <property type="entry name" value="Ankyrin repeat-containing domain"/>
    <property type="match status" value="1"/>
</dbReference>
<feature type="compositionally biased region" description="Polar residues" evidence="4">
    <location>
        <begin position="365"/>
        <end position="375"/>
    </location>
</feature>
<dbReference type="SUPFAM" id="SSF48403">
    <property type="entry name" value="Ankyrin repeat"/>
    <property type="match status" value="1"/>
</dbReference>
<feature type="repeat" description="ANK" evidence="3">
    <location>
        <begin position="276"/>
        <end position="308"/>
    </location>
</feature>
<dbReference type="KEGG" id="tpal:117640511"/>
<feature type="compositionally biased region" description="Low complexity" evidence="4">
    <location>
        <begin position="60"/>
        <end position="76"/>
    </location>
</feature>
<dbReference type="Proteomes" id="UP000515158">
    <property type="component" value="Unplaced"/>
</dbReference>
<sequence length="485" mass="50323">MVVKSSRSAPLISASTTSLNHHHHHHHHQGRSREEPLRVTVHYRDLSGATSYARDGSVLASSGSAGRWGASSGHHGQVAGSLISDTARPGGRRVRFDLPSSGSDASDGGGGGPAQQQPQRSPWSGGGSSHSAGPGPPSRPSAPTLAQHGQAHHGHHGHHAYHGYHGGNTSAAVLAAARDGDHHALLEVLRRNPPPSTLNHRDGQGRTPASHLAALGGAGGSAGLLELLLQCPGVDVNQPDSEGNTPLHFAAQAGQLEAVNALLRQPDVQVDARNAQGFTPLMKAALQGRTKCARALLLAGASPTLRDTGRGLRAEQWARFCGRHVCAELIERLARQRLLDRGTAYGRWGSEPELQAALGRVQQARSGTLANTTAPRSIKSRVRRAFRSGTASDLPAAPSASAASSSSPAFSLITQLTGAGLCASTPALPVPSMPPVVKSLLRPLSVPRLQVTLVGEAPPPPLPPRDAPPPRGPPPPPARPAVRAK</sequence>
<dbReference type="PROSITE" id="PS50297">
    <property type="entry name" value="ANK_REP_REGION"/>
    <property type="match status" value="2"/>
</dbReference>
<feature type="region of interest" description="Disordered" evidence="4">
    <location>
        <begin position="58"/>
        <end position="166"/>
    </location>
</feature>
<keyword evidence="2 3" id="KW-0040">ANK repeat</keyword>
<keyword evidence="1" id="KW-0677">Repeat</keyword>
<feature type="compositionally biased region" description="Basic residues" evidence="4">
    <location>
        <begin position="20"/>
        <end position="30"/>
    </location>
</feature>
<dbReference type="PANTHER" id="PTHR24173:SF40">
    <property type="entry name" value="AGAP006757-PA"/>
    <property type="match status" value="1"/>
</dbReference>
<feature type="region of interest" description="Disordered" evidence="4">
    <location>
        <begin position="452"/>
        <end position="485"/>
    </location>
</feature>
<dbReference type="AlphaFoldDB" id="A0A6P8Y0E0"/>
<feature type="compositionally biased region" description="Basic residues" evidence="4">
    <location>
        <begin position="150"/>
        <end position="162"/>
    </location>
</feature>
<reference evidence="6" key="1">
    <citation type="submission" date="2025-08" db="UniProtKB">
        <authorList>
            <consortium name="RefSeq"/>
        </authorList>
    </citation>
    <scope>IDENTIFICATION</scope>
    <source>
        <tissue evidence="6">Total insect</tissue>
    </source>
</reference>
<dbReference type="InterPro" id="IPR036770">
    <property type="entry name" value="Ankyrin_rpt-contain_sf"/>
</dbReference>
<feature type="region of interest" description="Disordered" evidence="4">
    <location>
        <begin position="365"/>
        <end position="407"/>
    </location>
</feature>
<feature type="compositionally biased region" description="Low complexity" evidence="4">
    <location>
        <begin position="114"/>
        <end position="133"/>
    </location>
</feature>
<feature type="repeat" description="ANK" evidence="3">
    <location>
        <begin position="242"/>
        <end position="275"/>
    </location>
</feature>
<evidence type="ECO:0000256" key="4">
    <source>
        <dbReference type="SAM" id="MobiDB-lite"/>
    </source>
</evidence>
<feature type="compositionally biased region" description="Low complexity" evidence="4">
    <location>
        <begin position="395"/>
        <end position="407"/>
    </location>
</feature>
<dbReference type="PROSITE" id="PS50088">
    <property type="entry name" value="ANK_REPEAT"/>
    <property type="match status" value="2"/>
</dbReference>
<accession>A0A6P8Y0E0</accession>
<evidence type="ECO:0000256" key="3">
    <source>
        <dbReference type="PROSITE-ProRule" id="PRU00023"/>
    </source>
</evidence>
<dbReference type="PANTHER" id="PTHR24173">
    <property type="entry name" value="ANKYRIN REPEAT CONTAINING"/>
    <property type="match status" value="1"/>
</dbReference>
<feature type="compositionally biased region" description="Pro residues" evidence="4">
    <location>
        <begin position="457"/>
        <end position="479"/>
    </location>
</feature>
<dbReference type="InParanoid" id="A0A6P8Y0E0"/>
<evidence type="ECO:0000313" key="5">
    <source>
        <dbReference type="Proteomes" id="UP000515158"/>
    </source>
</evidence>
<gene>
    <name evidence="6" type="primary">LOC117640511</name>
</gene>
<proteinExistence type="predicted"/>
<dbReference type="SMART" id="SM00248">
    <property type="entry name" value="ANK"/>
    <property type="match status" value="3"/>
</dbReference>
<evidence type="ECO:0000256" key="1">
    <source>
        <dbReference type="ARBA" id="ARBA00022737"/>
    </source>
</evidence>
<dbReference type="GeneID" id="117640511"/>
<dbReference type="InterPro" id="IPR002110">
    <property type="entry name" value="Ankyrin_rpt"/>
</dbReference>
<organism evidence="6">
    <name type="scientific">Thrips palmi</name>
    <name type="common">Melon thrips</name>
    <dbReference type="NCBI Taxonomy" id="161013"/>
    <lineage>
        <taxon>Eukaryota</taxon>
        <taxon>Metazoa</taxon>
        <taxon>Ecdysozoa</taxon>
        <taxon>Arthropoda</taxon>
        <taxon>Hexapoda</taxon>
        <taxon>Insecta</taxon>
        <taxon>Pterygota</taxon>
        <taxon>Neoptera</taxon>
        <taxon>Paraneoptera</taxon>
        <taxon>Thysanoptera</taxon>
        <taxon>Terebrantia</taxon>
        <taxon>Thripoidea</taxon>
        <taxon>Thripidae</taxon>
        <taxon>Thrips</taxon>
    </lineage>
</organism>
<feature type="compositionally biased region" description="Polar residues" evidence="4">
    <location>
        <begin position="1"/>
        <end position="19"/>
    </location>
</feature>
<evidence type="ECO:0000256" key="2">
    <source>
        <dbReference type="ARBA" id="ARBA00023043"/>
    </source>
</evidence>
<name>A0A6P8Y0E0_THRPL</name>